<proteinExistence type="predicted"/>
<reference evidence="2 3" key="1">
    <citation type="submission" date="2019-07" db="EMBL/GenBank/DDBJ databases">
        <title>Whole genome shotgun sequence of Chryseobacterium hagamense NBRC 105253.</title>
        <authorList>
            <person name="Hosoyama A."/>
            <person name="Uohara A."/>
            <person name="Ohji S."/>
            <person name="Ichikawa N."/>
        </authorList>
    </citation>
    <scope>NUCLEOTIDE SEQUENCE [LARGE SCALE GENOMIC DNA]</scope>
    <source>
        <strain evidence="2 3">NBRC 105253</strain>
    </source>
</reference>
<comment type="caution">
    <text evidence="2">The sequence shown here is derived from an EMBL/GenBank/DDBJ whole genome shotgun (WGS) entry which is preliminary data.</text>
</comment>
<dbReference type="EMBL" id="BJYJ01000022">
    <property type="protein sequence ID" value="GEN77359.1"/>
    <property type="molecule type" value="Genomic_DNA"/>
</dbReference>
<sequence length="155" mass="17472">MHKIDGPFQDKQSQQKNPWDADGDGKMSLDEANSWYRKGDGKAVTLDASKIDLNSVDTKGWVKGKTYNVQTLVNSSDGRVLGNITVKYLGNNQVSILPDTYNFEQHGKFIDSPFRNAATVLGKWVAGEGQQYQINFKGINTIRPRVYHFERGPKY</sequence>
<protein>
    <submittedName>
        <fullName evidence="2">Uncharacterized protein</fullName>
    </submittedName>
</protein>
<gene>
    <name evidence="2" type="ORF">CHA01nite_30990</name>
</gene>
<keyword evidence="3" id="KW-1185">Reference proteome</keyword>
<dbReference type="OrthoDB" id="1165042at2"/>
<organism evidence="2 3">
    <name type="scientific">Chryseobacterium hagamense</name>
    <dbReference type="NCBI Taxonomy" id="395935"/>
    <lineage>
        <taxon>Bacteria</taxon>
        <taxon>Pseudomonadati</taxon>
        <taxon>Bacteroidota</taxon>
        <taxon>Flavobacteriia</taxon>
        <taxon>Flavobacteriales</taxon>
        <taxon>Weeksellaceae</taxon>
        <taxon>Chryseobacterium group</taxon>
        <taxon>Chryseobacterium</taxon>
    </lineage>
</organism>
<dbReference type="Proteomes" id="UP000321863">
    <property type="component" value="Unassembled WGS sequence"/>
</dbReference>
<dbReference type="RefSeq" id="WP_146943059.1">
    <property type="nucleotide sequence ID" value="NZ_BJYJ01000022.1"/>
</dbReference>
<name>A0A511YQ96_9FLAO</name>
<dbReference type="AlphaFoldDB" id="A0A511YQ96"/>
<feature type="region of interest" description="Disordered" evidence="1">
    <location>
        <begin position="1"/>
        <end position="26"/>
    </location>
</feature>
<evidence type="ECO:0000313" key="2">
    <source>
        <dbReference type="EMBL" id="GEN77359.1"/>
    </source>
</evidence>
<accession>A0A511YQ96</accession>
<evidence type="ECO:0000256" key="1">
    <source>
        <dbReference type="SAM" id="MobiDB-lite"/>
    </source>
</evidence>
<evidence type="ECO:0000313" key="3">
    <source>
        <dbReference type="Proteomes" id="UP000321863"/>
    </source>
</evidence>